<feature type="domain" description="FIST C-domain" evidence="2">
    <location>
        <begin position="163"/>
        <end position="303"/>
    </location>
</feature>
<dbReference type="STRING" id="926550.CLDAP_13960"/>
<dbReference type="Proteomes" id="UP000007880">
    <property type="component" value="Chromosome"/>
</dbReference>
<dbReference type="Pfam" id="PF08495">
    <property type="entry name" value="FIST"/>
    <property type="match status" value="1"/>
</dbReference>
<accession>I0I2E8</accession>
<dbReference type="AlphaFoldDB" id="I0I2E8"/>
<dbReference type="Pfam" id="PF10442">
    <property type="entry name" value="FIST_C"/>
    <property type="match status" value="1"/>
</dbReference>
<proteinExistence type="predicted"/>
<dbReference type="PANTHER" id="PTHR40252:SF2">
    <property type="entry name" value="BLR0328 PROTEIN"/>
    <property type="match status" value="1"/>
</dbReference>
<feature type="domain" description="FIST" evidence="1">
    <location>
        <begin position="1"/>
        <end position="162"/>
    </location>
</feature>
<protein>
    <recommendedName>
        <fullName evidence="5">Histidine kinase</fullName>
    </recommendedName>
</protein>
<dbReference type="eggNOG" id="COG3287">
    <property type="taxonomic scope" value="Bacteria"/>
</dbReference>
<organism evidence="3 4">
    <name type="scientific">Caldilinea aerophila (strain DSM 14535 / JCM 11387 / NBRC 104270 / STL-6-O1)</name>
    <dbReference type="NCBI Taxonomy" id="926550"/>
    <lineage>
        <taxon>Bacteria</taxon>
        <taxon>Bacillati</taxon>
        <taxon>Chloroflexota</taxon>
        <taxon>Caldilineae</taxon>
        <taxon>Caldilineales</taxon>
        <taxon>Caldilineaceae</taxon>
        <taxon>Caldilinea</taxon>
    </lineage>
</organism>
<evidence type="ECO:0000313" key="4">
    <source>
        <dbReference type="Proteomes" id="UP000007880"/>
    </source>
</evidence>
<reference evidence="3 4" key="1">
    <citation type="submission" date="2012-02" db="EMBL/GenBank/DDBJ databases">
        <title>Complete genome sequence of Caldilinea aerophila DSM 14535 (= NBRC 102666).</title>
        <authorList>
            <person name="Oguchi A."/>
            <person name="Hosoyama A."/>
            <person name="Sekine M."/>
            <person name="Fukai R."/>
            <person name="Kato Y."/>
            <person name="Nakamura S."/>
            <person name="Hanada S."/>
            <person name="Yamazaki S."/>
            <person name="Fujita N."/>
        </authorList>
    </citation>
    <scope>NUCLEOTIDE SEQUENCE [LARGE SCALE GENOMIC DNA]</scope>
    <source>
        <strain evidence="4">DSM 14535 / JCM 11387 / NBRC 104270 / STL-6-O1</strain>
    </source>
</reference>
<evidence type="ECO:0000259" key="1">
    <source>
        <dbReference type="SMART" id="SM00897"/>
    </source>
</evidence>
<name>I0I2E8_CALAS</name>
<dbReference type="EMBL" id="AP012337">
    <property type="protein sequence ID" value="BAL99435.1"/>
    <property type="molecule type" value="Genomic_DNA"/>
</dbReference>
<sequence length="322" mass="34664">MQVPIFGGVFPAILHQGQLYERGTLLIGIPAKNRIAIVSTLHDAYEIEMDAAISELGDPFSPGRTIFLWADGLTKKLSGLLTALHNQYGLTYRILGGGTGSPGSTHGPSLITNEGMLADAAVLALVDLPAGIAARHGWIKVAGPFLVTRSSGNVIYTLNWRPALQVYRSVIEDIAGVALEESHFYKLTQAFPFGIQRYGVERIVREPICIEGEHLICQGDVPEGTLVDILTGSETSLRVAAEDALFQAENHLRPYGSPRTLFICESASRKSFLQEGFAREVAALKLPGAESVGVLSVGEFICNGRDYPAFLNKSTVIGAFPV</sequence>
<dbReference type="SMART" id="SM01204">
    <property type="entry name" value="FIST_C"/>
    <property type="match status" value="1"/>
</dbReference>
<dbReference type="InterPro" id="IPR019494">
    <property type="entry name" value="FIST_C"/>
</dbReference>
<evidence type="ECO:0000259" key="2">
    <source>
        <dbReference type="SMART" id="SM01204"/>
    </source>
</evidence>
<dbReference type="HOGENOM" id="CLU_052774_0_0_0"/>
<dbReference type="InterPro" id="IPR013702">
    <property type="entry name" value="FIST_domain_N"/>
</dbReference>
<dbReference type="PANTHER" id="PTHR40252">
    <property type="entry name" value="BLR0328 PROTEIN"/>
    <property type="match status" value="1"/>
</dbReference>
<dbReference type="SMART" id="SM00897">
    <property type="entry name" value="FIST"/>
    <property type="match status" value="1"/>
</dbReference>
<evidence type="ECO:0000313" key="3">
    <source>
        <dbReference type="EMBL" id="BAL99435.1"/>
    </source>
</evidence>
<dbReference type="KEGG" id="cap:CLDAP_13960"/>
<keyword evidence="4" id="KW-1185">Reference proteome</keyword>
<evidence type="ECO:0008006" key="5">
    <source>
        <dbReference type="Google" id="ProtNLM"/>
    </source>
</evidence>
<gene>
    <name evidence="3" type="ordered locus">CLDAP_13960</name>
</gene>